<dbReference type="PANTHER" id="PTHR35489">
    <property type="entry name" value="TITAN9"/>
    <property type="match status" value="1"/>
</dbReference>
<dbReference type="InterPro" id="IPR056708">
    <property type="entry name" value="DUF7806"/>
</dbReference>
<dbReference type="EMBL" id="GBRH01268020">
    <property type="protein sequence ID" value="JAD29875.1"/>
    <property type="molecule type" value="Transcribed_RNA"/>
</dbReference>
<evidence type="ECO:0000256" key="1">
    <source>
        <dbReference type="SAM" id="MobiDB-lite"/>
    </source>
</evidence>
<name>A0A0A8YZF9_ARUDO</name>
<evidence type="ECO:0000259" key="2">
    <source>
        <dbReference type="Pfam" id="PF25091"/>
    </source>
</evidence>
<organism evidence="3">
    <name type="scientific">Arundo donax</name>
    <name type="common">Giant reed</name>
    <name type="synonym">Donax arundinaceus</name>
    <dbReference type="NCBI Taxonomy" id="35708"/>
    <lineage>
        <taxon>Eukaryota</taxon>
        <taxon>Viridiplantae</taxon>
        <taxon>Streptophyta</taxon>
        <taxon>Embryophyta</taxon>
        <taxon>Tracheophyta</taxon>
        <taxon>Spermatophyta</taxon>
        <taxon>Magnoliopsida</taxon>
        <taxon>Liliopsida</taxon>
        <taxon>Poales</taxon>
        <taxon>Poaceae</taxon>
        <taxon>PACMAD clade</taxon>
        <taxon>Arundinoideae</taxon>
        <taxon>Arundineae</taxon>
        <taxon>Arundo</taxon>
    </lineage>
</organism>
<protein>
    <recommendedName>
        <fullName evidence="2">DUF7806 domain-containing protein</fullName>
    </recommendedName>
</protein>
<feature type="region of interest" description="Disordered" evidence="1">
    <location>
        <begin position="34"/>
        <end position="91"/>
    </location>
</feature>
<reference evidence="3" key="1">
    <citation type="submission" date="2014-09" db="EMBL/GenBank/DDBJ databases">
        <authorList>
            <person name="Magalhaes I.L.F."/>
            <person name="Oliveira U."/>
            <person name="Santos F.R."/>
            <person name="Vidigal T.H.D.A."/>
            <person name="Brescovit A.D."/>
            <person name="Santos A.J."/>
        </authorList>
    </citation>
    <scope>NUCLEOTIDE SEQUENCE</scope>
    <source>
        <tissue evidence="3">Shoot tissue taken approximately 20 cm above the soil surface</tissue>
    </source>
</reference>
<evidence type="ECO:0000313" key="3">
    <source>
        <dbReference type="EMBL" id="JAD29875.1"/>
    </source>
</evidence>
<accession>A0A0A8YZF9</accession>
<proteinExistence type="predicted"/>
<feature type="domain" description="DUF7806" evidence="2">
    <location>
        <begin position="118"/>
        <end position="205"/>
    </location>
</feature>
<dbReference type="PANTHER" id="PTHR35489:SF2">
    <property type="entry name" value="TITAN9"/>
    <property type="match status" value="1"/>
</dbReference>
<sequence length="208" mass="23517">MDKQDQLERALMDHHEDTRAKENEILRLKLLLAEKTDKNNSKATESVNRTPEDLPENSTPILPAKKIPQSNSRAKGVRLSEKAIPPCSSSEEEAQELECSGRNTCISGNGTNECPSLHMFHLLLESLVRMKISLNNGTEGFSISFFHEASGYSFTLTWLEQPGEWSYKVSDLGTLERVAVDWMKQDIRFSPNMCHVFFQQISKTITKG</sequence>
<reference evidence="3" key="2">
    <citation type="journal article" date="2015" name="Data Brief">
        <title>Shoot transcriptome of the giant reed, Arundo donax.</title>
        <authorList>
            <person name="Barrero R.A."/>
            <person name="Guerrero F.D."/>
            <person name="Moolhuijzen P."/>
            <person name="Goolsby J.A."/>
            <person name="Tidwell J."/>
            <person name="Bellgard S.E."/>
            <person name="Bellgard M.I."/>
        </authorList>
    </citation>
    <scope>NUCLEOTIDE SEQUENCE</scope>
    <source>
        <tissue evidence="3">Shoot tissue taken approximately 20 cm above the soil surface</tissue>
    </source>
</reference>
<dbReference type="GO" id="GO:0003006">
    <property type="term" value="P:developmental process involved in reproduction"/>
    <property type="evidence" value="ECO:0007669"/>
    <property type="project" value="TreeGrafter"/>
</dbReference>
<dbReference type="AlphaFoldDB" id="A0A0A8YZF9"/>
<dbReference type="Pfam" id="PF25091">
    <property type="entry name" value="DUF7806"/>
    <property type="match status" value="1"/>
</dbReference>